<feature type="domain" description="Fungal lipase-type" evidence="1">
    <location>
        <begin position="30"/>
        <end position="161"/>
    </location>
</feature>
<dbReference type="CDD" id="cd00519">
    <property type="entry name" value="Lipase_3"/>
    <property type="match status" value="1"/>
</dbReference>
<organism evidence="2 4">
    <name type="scientific">Didymodactylos carnosus</name>
    <dbReference type="NCBI Taxonomy" id="1234261"/>
    <lineage>
        <taxon>Eukaryota</taxon>
        <taxon>Metazoa</taxon>
        <taxon>Spiralia</taxon>
        <taxon>Gnathifera</taxon>
        <taxon>Rotifera</taxon>
        <taxon>Eurotatoria</taxon>
        <taxon>Bdelloidea</taxon>
        <taxon>Philodinida</taxon>
        <taxon>Philodinidae</taxon>
        <taxon>Didymodactylos</taxon>
    </lineage>
</organism>
<dbReference type="GO" id="GO:0006629">
    <property type="term" value="P:lipid metabolic process"/>
    <property type="evidence" value="ECO:0007669"/>
    <property type="project" value="InterPro"/>
</dbReference>
<evidence type="ECO:0000313" key="2">
    <source>
        <dbReference type="EMBL" id="CAF1412937.1"/>
    </source>
</evidence>
<dbReference type="Gene3D" id="3.40.50.1820">
    <property type="entry name" value="alpha/beta hydrolase"/>
    <property type="match status" value="1"/>
</dbReference>
<dbReference type="PANTHER" id="PTHR45856">
    <property type="entry name" value="ALPHA/BETA-HYDROLASES SUPERFAMILY PROTEIN"/>
    <property type="match status" value="1"/>
</dbReference>
<dbReference type="PANTHER" id="PTHR45856:SF21">
    <property type="entry name" value="FUNGAL LIPASE-LIKE DOMAIN-CONTAINING PROTEIN"/>
    <property type="match status" value="1"/>
</dbReference>
<dbReference type="Proteomes" id="UP000663829">
    <property type="component" value="Unassembled WGS sequence"/>
</dbReference>
<dbReference type="EMBL" id="CAJNOQ010017938">
    <property type="protein sequence ID" value="CAF1412937.1"/>
    <property type="molecule type" value="Genomic_DNA"/>
</dbReference>
<dbReference type="OrthoDB" id="426718at2759"/>
<dbReference type="InterPro" id="IPR029058">
    <property type="entry name" value="AB_hydrolase_fold"/>
</dbReference>
<evidence type="ECO:0000313" key="3">
    <source>
        <dbReference type="EMBL" id="CAF4300541.1"/>
    </source>
</evidence>
<accession>A0A815LRH4</accession>
<dbReference type="CDD" id="cd00882">
    <property type="entry name" value="Ras_like_GTPase"/>
    <property type="match status" value="1"/>
</dbReference>
<dbReference type="Pfam" id="PF01764">
    <property type="entry name" value="Lipase_3"/>
    <property type="match status" value="1"/>
</dbReference>
<keyword evidence="4" id="KW-1185">Reference proteome</keyword>
<sequence>MKHGITEISVTEGCLHRYAVAYKPHVREIYVVFKGTDGWTDIFTDFNVFGRPNCFEGGFHDGFYNRAKLIPLAPFFHLLSCFPDHSIIFTGHSLGGAVANIVAIRMLTDMRLPQGHANQIHCITFGAPQVCDEEGSKYVTEYYTKHFHSYINQHDIVPHVLSLLGNIRTRITKQLTSSLEILLILIKHWFVGVMEIPYITDHNDNPSSWFNSFFSSNTDYPNVDPNQLTIKVVEKTNQLIHELGDFLLPTFIPFGQHYRKYIYNEIINVVGDQESKVISHHCVEIIPVTKMKDILCKLPDYIFYGRAEGVRGTTPRINLKAQITSCQQHFMDNYIREIHQLIIAETMVHQMSHWPVTTVQLSSGHSNAVLSLFSTPSKAEWTAFIPNTASNPKDCIWSVVRCEIDSQEELTLTLSARSASLITHIQVEHTSYMEKPAKPEETGSELQRVFVLYLPIARYAGRSITADDYPIIIYGHFGSTNLHGLFNPDSFFPSSGLTGRQRQIADLSVDKLYRLAFTYSLFTGDRSFITNSSSRRAPVTAANIDHMTDELSNISLSTDEDELRRTHVLRHLLTIEYKFQNESRTIAKEYFLPNSSTMVQLNQELLYLTNEDSNMVISDSVACKDNHSVRQLLETKNDELENNNLDVKVTTTLVSLKDVMTQWQDGTIGKSTNAIATALPMLTAMQMAFHKTLKVTTNQPTWWWVKLGIAVAAGSVLAFSGGVVLLSNAFIAAGPGGAMLAASGACAARATYVTTRWMNQLQEEYINILRIWAVSLGVCMEQVRNHQFSLEAKFTKFFQEIFKIKLMKPLCRIVLKCIVAHYQLRTLLSQDFAVGLIGAGKTGKSKLGQMMFGFDTCPSPNIRTLDLHRYRVSSQFSLVDFPHLTSAIDSLRVCFRCNHTLVNGIVVVLDALQQGDDNKSEKYVLDTVKKMKKEGVDVLYCFNRADKLAIQNILTAELENEYVDEFAEYRSNQSQSSSVKGYRVVLAPEQVQAKLQQFASRYDLDVADCKLTFFDLDSSEKEERRRLFTELSNIGIESYLDVKTVWLKKVLEHNGLNAKTIESIMKFRYGKSK</sequence>
<dbReference type="EMBL" id="CAJOBC010083363">
    <property type="protein sequence ID" value="CAF4300541.1"/>
    <property type="molecule type" value="Genomic_DNA"/>
</dbReference>
<reference evidence="2" key="1">
    <citation type="submission" date="2021-02" db="EMBL/GenBank/DDBJ databases">
        <authorList>
            <person name="Nowell W R."/>
        </authorList>
    </citation>
    <scope>NUCLEOTIDE SEQUENCE</scope>
</reference>
<dbReference type="SUPFAM" id="SSF52540">
    <property type="entry name" value="P-loop containing nucleoside triphosphate hydrolases"/>
    <property type="match status" value="1"/>
</dbReference>
<gene>
    <name evidence="2" type="ORF">GPM918_LOCUS33542</name>
    <name evidence="3" type="ORF">SRO942_LOCUS34228</name>
</gene>
<proteinExistence type="predicted"/>
<evidence type="ECO:0000259" key="1">
    <source>
        <dbReference type="Pfam" id="PF01764"/>
    </source>
</evidence>
<protein>
    <recommendedName>
        <fullName evidence="1">Fungal lipase-type domain-containing protein</fullName>
    </recommendedName>
</protein>
<name>A0A815LRH4_9BILA</name>
<dbReference type="SUPFAM" id="SSF53474">
    <property type="entry name" value="alpha/beta-Hydrolases"/>
    <property type="match status" value="1"/>
</dbReference>
<dbReference type="InterPro" id="IPR051218">
    <property type="entry name" value="Sec_MonoDiacylglyc_Lipase"/>
</dbReference>
<dbReference type="InterPro" id="IPR002921">
    <property type="entry name" value="Fungal_lipase-type"/>
</dbReference>
<dbReference type="InterPro" id="IPR027417">
    <property type="entry name" value="P-loop_NTPase"/>
</dbReference>
<comment type="caution">
    <text evidence="2">The sequence shown here is derived from an EMBL/GenBank/DDBJ whole genome shotgun (WGS) entry which is preliminary data.</text>
</comment>
<dbReference type="Proteomes" id="UP000681722">
    <property type="component" value="Unassembled WGS sequence"/>
</dbReference>
<evidence type="ECO:0000313" key="4">
    <source>
        <dbReference type="Proteomes" id="UP000663829"/>
    </source>
</evidence>
<dbReference type="Gene3D" id="3.40.50.300">
    <property type="entry name" value="P-loop containing nucleotide triphosphate hydrolases"/>
    <property type="match status" value="1"/>
</dbReference>
<dbReference type="AlphaFoldDB" id="A0A815LRH4"/>